<dbReference type="WBParaSite" id="PSU_v2.g14082.t1">
    <property type="protein sequence ID" value="PSU_v2.g14082.t1"/>
    <property type="gene ID" value="PSU_v2.g14082"/>
</dbReference>
<dbReference type="SMART" id="SM00487">
    <property type="entry name" value="DEXDc"/>
    <property type="match status" value="1"/>
</dbReference>
<evidence type="ECO:0000259" key="12">
    <source>
        <dbReference type="PROSITE" id="PS51195"/>
    </source>
</evidence>
<dbReference type="GO" id="GO:0003724">
    <property type="term" value="F:RNA helicase activity"/>
    <property type="evidence" value="ECO:0007669"/>
    <property type="project" value="UniProtKB-EC"/>
</dbReference>
<dbReference type="EC" id="3.6.4.13" evidence="1"/>
<dbReference type="PROSITE" id="PS51192">
    <property type="entry name" value="HELICASE_ATP_BIND_1"/>
    <property type="match status" value="1"/>
</dbReference>
<dbReference type="AlphaFoldDB" id="A0A914Y1L5"/>
<name>A0A914Y1L5_9BILA</name>
<evidence type="ECO:0000256" key="9">
    <source>
        <dbReference type="SAM" id="MobiDB-lite"/>
    </source>
</evidence>
<dbReference type="PROSITE" id="PS00039">
    <property type="entry name" value="DEAD_ATP_HELICASE"/>
    <property type="match status" value="1"/>
</dbReference>
<dbReference type="PROSITE" id="PS51194">
    <property type="entry name" value="HELICASE_CTER"/>
    <property type="match status" value="1"/>
</dbReference>
<dbReference type="Proteomes" id="UP000887577">
    <property type="component" value="Unplaced"/>
</dbReference>
<evidence type="ECO:0000256" key="2">
    <source>
        <dbReference type="ARBA" id="ARBA00022741"/>
    </source>
</evidence>
<feature type="domain" description="DEAD-box RNA helicase Q" evidence="12">
    <location>
        <begin position="251"/>
        <end position="279"/>
    </location>
</feature>
<feature type="compositionally biased region" description="Gly residues" evidence="9">
    <location>
        <begin position="52"/>
        <end position="62"/>
    </location>
</feature>
<feature type="compositionally biased region" description="Low complexity" evidence="9">
    <location>
        <begin position="85"/>
        <end position="99"/>
    </location>
</feature>
<evidence type="ECO:0000256" key="4">
    <source>
        <dbReference type="ARBA" id="ARBA00022806"/>
    </source>
</evidence>
<feature type="domain" description="Helicase ATP-binding" evidence="10">
    <location>
        <begin position="282"/>
        <end position="473"/>
    </location>
</feature>
<keyword evidence="2 8" id="KW-0547">Nucleotide-binding</keyword>
<dbReference type="SMART" id="SM00490">
    <property type="entry name" value="HELICc"/>
    <property type="match status" value="1"/>
</dbReference>
<comment type="similarity">
    <text evidence="8">Belongs to the DEAD box helicase family.</text>
</comment>
<proteinExistence type="inferred from homology"/>
<evidence type="ECO:0000256" key="5">
    <source>
        <dbReference type="ARBA" id="ARBA00022840"/>
    </source>
</evidence>
<dbReference type="Gene3D" id="3.40.50.300">
    <property type="entry name" value="P-loop containing nucleotide triphosphate hydrolases"/>
    <property type="match status" value="2"/>
</dbReference>
<dbReference type="InterPro" id="IPR000629">
    <property type="entry name" value="RNA-helicase_DEAD-box_CS"/>
</dbReference>
<evidence type="ECO:0000313" key="14">
    <source>
        <dbReference type="WBParaSite" id="PSU_v2.g14082.t1"/>
    </source>
</evidence>
<reference evidence="14" key="1">
    <citation type="submission" date="2022-11" db="UniProtKB">
        <authorList>
            <consortium name="WormBaseParasite"/>
        </authorList>
    </citation>
    <scope>IDENTIFICATION</scope>
</reference>
<evidence type="ECO:0000256" key="1">
    <source>
        <dbReference type="ARBA" id="ARBA00012552"/>
    </source>
</evidence>
<evidence type="ECO:0000256" key="8">
    <source>
        <dbReference type="RuleBase" id="RU000492"/>
    </source>
</evidence>
<feature type="region of interest" description="Disordered" evidence="9">
    <location>
        <begin position="1"/>
        <end position="212"/>
    </location>
</feature>
<feature type="compositionally biased region" description="Gly residues" evidence="9">
    <location>
        <begin position="128"/>
        <end position="141"/>
    </location>
</feature>
<keyword evidence="13" id="KW-1185">Reference proteome</keyword>
<evidence type="ECO:0000313" key="13">
    <source>
        <dbReference type="Proteomes" id="UP000887577"/>
    </source>
</evidence>
<dbReference type="PROSITE" id="PS51195">
    <property type="entry name" value="Q_MOTIF"/>
    <property type="match status" value="1"/>
</dbReference>
<feature type="compositionally biased region" description="Basic and acidic residues" evidence="9">
    <location>
        <begin position="111"/>
        <end position="127"/>
    </location>
</feature>
<dbReference type="InterPro" id="IPR014001">
    <property type="entry name" value="Helicase_ATP-bd"/>
</dbReference>
<feature type="short sequence motif" description="Q motif" evidence="7">
    <location>
        <begin position="251"/>
        <end position="279"/>
    </location>
</feature>
<sequence length="614" mass="68376">MSSYVNENDADSNWRGNNVDQQQQRYVPPARRNTRLDDVPEGTAQNAYSNNRGGGYERGGYGSSNQNMRKSQSFAGGVQGFENSQQQQPPQQQQQWNNQGYGGGRGGIRGGYDRGRGAPRGAKRDDQGGQGYGGGSRGGGRPQYAGRFSYDQRNVHDESQWSAQQQQPPQSQQNSRWAALDQPDNNFYGGGGHGRAAAYGQGHTASWQRQDPPDLNLEADLFAGLNSGINFDKYEEIPVEATGENCPAPISSFDDLELHEWIRENIKKSGYDRPTPVQKYSIPTLNGRRDLMSCAQTGSGKTAAFLVPVINQILKSGPGAVRKAELQSNGRSCQFPLALVISPTRELSLQIYNESRKFAYRTPVASALLYGGRENYRDQINKLRLGVHILIATPGRLIDVIQQGYIALDECRFLVLDEADRMLDMGFEPQIRQIVELNNMPVKGDRVTAMFSATFPKEIQMLAQDFLMPDYVFLAVGRVGSTSENITQEIVWVEEINKRHVLRDLLDQNDANALTLIFVETKRGASELERVLRCDGYNAVAIHGDLKQIERERHLEAFRSSQCTILVATAVAARGLDIPNVKYVINFDLPNDIDEYVHRIGRTARAGNVGKYFK</sequence>
<comment type="catalytic activity">
    <reaction evidence="6">
        <text>ATP + H2O = ADP + phosphate + H(+)</text>
        <dbReference type="Rhea" id="RHEA:13065"/>
        <dbReference type="ChEBI" id="CHEBI:15377"/>
        <dbReference type="ChEBI" id="CHEBI:15378"/>
        <dbReference type="ChEBI" id="CHEBI:30616"/>
        <dbReference type="ChEBI" id="CHEBI:43474"/>
        <dbReference type="ChEBI" id="CHEBI:456216"/>
        <dbReference type="EC" id="3.6.4.13"/>
    </reaction>
</comment>
<dbReference type="InterPro" id="IPR011545">
    <property type="entry name" value="DEAD/DEAH_box_helicase_dom"/>
</dbReference>
<evidence type="ECO:0000256" key="3">
    <source>
        <dbReference type="ARBA" id="ARBA00022801"/>
    </source>
</evidence>
<keyword evidence="5 8" id="KW-0067">ATP-binding</keyword>
<dbReference type="GO" id="GO:0003676">
    <property type="term" value="F:nucleic acid binding"/>
    <property type="evidence" value="ECO:0007669"/>
    <property type="project" value="InterPro"/>
</dbReference>
<keyword evidence="3 8" id="KW-0378">Hydrolase</keyword>
<dbReference type="InterPro" id="IPR014014">
    <property type="entry name" value="RNA_helicase_DEAD_Q_motif"/>
</dbReference>
<protein>
    <recommendedName>
        <fullName evidence="1">RNA helicase</fullName>
        <ecNumber evidence="1">3.6.4.13</ecNumber>
    </recommendedName>
</protein>
<dbReference type="GO" id="GO:0016787">
    <property type="term" value="F:hydrolase activity"/>
    <property type="evidence" value="ECO:0007669"/>
    <property type="project" value="UniProtKB-KW"/>
</dbReference>
<evidence type="ECO:0000256" key="7">
    <source>
        <dbReference type="PROSITE-ProRule" id="PRU00552"/>
    </source>
</evidence>
<dbReference type="CDD" id="cd18787">
    <property type="entry name" value="SF2_C_DEAD"/>
    <property type="match status" value="1"/>
</dbReference>
<dbReference type="Pfam" id="PF00270">
    <property type="entry name" value="DEAD"/>
    <property type="match status" value="1"/>
</dbReference>
<dbReference type="GO" id="GO:0043186">
    <property type="term" value="C:P granule"/>
    <property type="evidence" value="ECO:0007669"/>
    <property type="project" value="UniProtKB-ARBA"/>
</dbReference>
<feature type="domain" description="Helicase C-terminal" evidence="11">
    <location>
        <begin position="485"/>
        <end position="614"/>
    </location>
</feature>
<dbReference type="Pfam" id="PF00271">
    <property type="entry name" value="Helicase_C"/>
    <property type="match status" value="1"/>
</dbReference>
<dbReference type="InterPro" id="IPR001650">
    <property type="entry name" value="Helicase_C-like"/>
</dbReference>
<dbReference type="PANTHER" id="PTHR47958">
    <property type="entry name" value="ATP-DEPENDENT RNA HELICASE DBP3"/>
    <property type="match status" value="1"/>
</dbReference>
<organism evidence="13 14">
    <name type="scientific">Panagrolaimus superbus</name>
    <dbReference type="NCBI Taxonomy" id="310955"/>
    <lineage>
        <taxon>Eukaryota</taxon>
        <taxon>Metazoa</taxon>
        <taxon>Ecdysozoa</taxon>
        <taxon>Nematoda</taxon>
        <taxon>Chromadorea</taxon>
        <taxon>Rhabditida</taxon>
        <taxon>Tylenchina</taxon>
        <taxon>Panagrolaimomorpha</taxon>
        <taxon>Panagrolaimoidea</taxon>
        <taxon>Panagrolaimidae</taxon>
        <taxon>Panagrolaimus</taxon>
    </lineage>
</organism>
<dbReference type="SUPFAM" id="SSF52540">
    <property type="entry name" value="P-loop containing nucleoside triphosphate hydrolases"/>
    <property type="match status" value="1"/>
</dbReference>
<dbReference type="FunFam" id="3.40.50.300:FF:000397">
    <property type="entry name" value="Probable ATP-dependent RNA helicase DDX4"/>
    <property type="match status" value="1"/>
</dbReference>
<feature type="compositionally biased region" description="Low complexity" evidence="9">
    <location>
        <begin position="160"/>
        <end position="175"/>
    </location>
</feature>
<feature type="compositionally biased region" description="Polar residues" evidence="9">
    <location>
        <begin position="14"/>
        <end position="25"/>
    </location>
</feature>
<evidence type="ECO:0000259" key="11">
    <source>
        <dbReference type="PROSITE" id="PS51194"/>
    </source>
</evidence>
<keyword evidence="4 8" id="KW-0347">Helicase</keyword>
<dbReference type="InterPro" id="IPR027417">
    <property type="entry name" value="P-loop_NTPase"/>
</dbReference>
<evidence type="ECO:0000256" key="6">
    <source>
        <dbReference type="ARBA" id="ARBA00047984"/>
    </source>
</evidence>
<evidence type="ECO:0000259" key="10">
    <source>
        <dbReference type="PROSITE" id="PS51192"/>
    </source>
</evidence>
<feature type="compositionally biased region" description="Gly residues" evidence="9">
    <location>
        <begin position="100"/>
        <end position="110"/>
    </location>
</feature>
<dbReference type="GO" id="GO:0005524">
    <property type="term" value="F:ATP binding"/>
    <property type="evidence" value="ECO:0007669"/>
    <property type="project" value="UniProtKB-KW"/>
</dbReference>
<accession>A0A914Y1L5</accession>